<evidence type="ECO:0000256" key="2">
    <source>
        <dbReference type="ARBA" id="ARBA00022679"/>
    </source>
</evidence>
<protein>
    <recommendedName>
        <fullName evidence="4">Glycosidase</fullName>
    </recommendedName>
</protein>
<proteinExistence type="predicted"/>
<dbReference type="InterPro" id="IPR007184">
    <property type="entry name" value="Mannoside_phosphorylase"/>
</dbReference>
<gene>
    <name evidence="3" type="ORF">ENG09_02790</name>
</gene>
<keyword evidence="2" id="KW-0808">Transferase</keyword>
<reference evidence="3" key="1">
    <citation type="journal article" date="2020" name="mSystems">
        <title>Genome- and Community-Level Interaction Insights into Carbon Utilization and Element Cycling Functions of Hydrothermarchaeota in Hydrothermal Sediment.</title>
        <authorList>
            <person name="Zhou Z."/>
            <person name="Liu Y."/>
            <person name="Xu W."/>
            <person name="Pan J."/>
            <person name="Luo Z.H."/>
            <person name="Li M."/>
        </authorList>
    </citation>
    <scope>NUCLEOTIDE SEQUENCE [LARGE SCALE GENOMIC DNA]</scope>
    <source>
        <strain evidence="3">HyVt-185</strain>
    </source>
</reference>
<dbReference type="SUPFAM" id="SSF75005">
    <property type="entry name" value="Arabinanase/levansucrase/invertase"/>
    <property type="match status" value="1"/>
</dbReference>
<keyword evidence="1" id="KW-0328">Glycosyltransferase</keyword>
<dbReference type="PANTHER" id="PTHR34106">
    <property type="entry name" value="GLYCOSIDASE"/>
    <property type="match status" value="1"/>
</dbReference>
<dbReference type="Proteomes" id="UP000885863">
    <property type="component" value="Unassembled WGS sequence"/>
</dbReference>
<dbReference type="Pfam" id="PF04041">
    <property type="entry name" value="Glyco_hydro_130"/>
    <property type="match status" value="1"/>
</dbReference>
<dbReference type="PANTHER" id="PTHR34106:SF5">
    <property type="entry name" value="GLYCOSIDASE"/>
    <property type="match status" value="1"/>
</dbReference>
<name>A0A7C1B787_9EURY</name>
<accession>A0A7C1B787</accession>
<dbReference type="EMBL" id="DQZR01000118">
    <property type="protein sequence ID" value="HDM36169.1"/>
    <property type="molecule type" value="Genomic_DNA"/>
</dbReference>
<evidence type="ECO:0000313" key="3">
    <source>
        <dbReference type="EMBL" id="HDM36169.1"/>
    </source>
</evidence>
<dbReference type="AlphaFoldDB" id="A0A7C1B787"/>
<dbReference type="InterPro" id="IPR023296">
    <property type="entry name" value="Glyco_hydro_beta-prop_sf"/>
</dbReference>
<dbReference type="GO" id="GO:0016757">
    <property type="term" value="F:glycosyltransferase activity"/>
    <property type="evidence" value="ECO:0007669"/>
    <property type="project" value="UniProtKB-KW"/>
</dbReference>
<sequence length="387" mass="44181">MILRTEEIGDGSISYLKNGDPIFRLSSHPENPVVKPDELGLTWYEGEKLRVGAVFNGGAEIFRDKIILTPRCHKGYRKKEFFDEKLGIKRTCLENYISEVWVLQSEDGVGFSPSGTVIKGDGSDHTDFVHGIEDIRIVRFRERYILIGCGKIKPPFKGENADRVAIYSTEDFDTIRYHGIIRHFDSRNAVLFPDLISDKVYMLLRFHPNIHITSLEAGLDQLLEPESYSRSWKKVYESREENILLKAGELPHEREKIGPGTPPIRTEKGWLIIYHGVGAIKREICEIYGLSEKIERGYSVCAALLDLDDPGKVLARTHHPIYIPSLPWELYGDDRYPVDVPAVVFPMGAIIHRGKLLIYAGAGDKYVILLTCDLKMLLDYLMDRRIY</sequence>
<comment type="caution">
    <text evidence="3">The sequence shown here is derived from an EMBL/GenBank/DDBJ whole genome shotgun (WGS) entry which is preliminary data.</text>
</comment>
<evidence type="ECO:0008006" key="4">
    <source>
        <dbReference type="Google" id="ProtNLM"/>
    </source>
</evidence>
<organism evidence="3">
    <name type="scientific">Candidatus Syntropharchaeum butanivorans</name>
    <dbReference type="NCBI Taxonomy" id="1839936"/>
    <lineage>
        <taxon>Archaea</taxon>
        <taxon>Methanobacteriati</taxon>
        <taxon>Methanobacteriota</taxon>
        <taxon>Stenosarchaea group</taxon>
        <taxon>Methanomicrobia</taxon>
        <taxon>Methanosarcinales</taxon>
        <taxon>ANME-2 cluster</taxon>
        <taxon>Candidatus Syntropharchaeum</taxon>
    </lineage>
</organism>
<evidence type="ECO:0000256" key="1">
    <source>
        <dbReference type="ARBA" id="ARBA00022676"/>
    </source>
</evidence>
<dbReference type="Gene3D" id="2.115.10.20">
    <property type="entry name" value="Glycosyl hydrolase domain, family 43"/>
    <property type="match status" value="1"/>
</dbReference>